<sequence length="195" mass="22259">MTPGHNLFLGLIQKLKIFSVFDAFMGVRRRQLHAVRLSHAIYLRFLEDNHFKTSLRLPLGVGHEGILHVIHASHVRNLSSTNINVILPESIQPPRNEQQPIFTTPLSRQTSSILIESNKEKAKNIRNAKLLDLGEVLKTMRISFVTFNNDTDCKYSYICKKNQKLLTVPWWIVKSSLSASLLKSFAHMEATTNRA</sequence>
<reference evidence="1 3" key="2">
    <citation type="journal article" date="2013" name="Nature">
        <title>Insights into bilaterian evolution from three spiralian genomes.</title>
        <authorList>
            <person name="Simakov O."/>
            <person name="Marletaz F."/>
            <person name="Cho S.J."/>
            <person name="Edsinger-Gonzales E."/>
            <person name="Havlak P."/>
            <person name="Hellsten U."/>
            <person name="Kuo D.H."/>
            <person name="Larsson T."/>
            <person name="Lv J."/>
            <person name="Arendt D."/>
            <person name="Savage R."/>
            <person name="Osoegawa K."/>
            <person name="de Jong P."/>
            <person name="Grimwood J."/>
            <person name="Chapman J.A."/>
            <person name="Shapiro H."/>
            <person name="Aerts A."/>
            <person name="Otillar R.P."/>
            <person name="Terry A.Y."/>
            <person name="Boore J.L."/>
            <person name="Grigoriev I.V."/>
            <person name="Lindberg D.R."/>
            <person name="Seaver E.C."/>
            <person name="Weisblat D.A."/>
            <person name="Putnam N.H."/>
            <person name="Rokhsar D.S."/>
        </authorList>
    </citation>
    <scope>NUCLEOTIDE SEQUENCE</scope>
</reference>
<evidence type="ECO:0000313" key="1">
    <source>
        <dbReference type="EMBL" id="ESN94217.1"/>
    </source>
</evidence>
<dbReference type="EnsemblMetazoa" id="HelroT164016">
    <property type="protein sequence ID" value="HelroP164016"/>
    <property type="gene ID" value="HelroG164016"/>
</dbReference>
<proteinExistence type="predicted"/>
<evidence type="ECO:0000313" key="2">
    <source>
        <dbReference type="EnsemblMetazoa" id="HelroP164016"/>
    </source>
</evidence>
<keyword evidence="3" id="KW-1185">Reference proteome</keyword>
<gene>
    <name evidence="2" type="primary">20200318</name>
    <name evidence="1" type="ORF">HELRODRAFT_164016</name>
</gene>
<dbReference type="HOGENOM" id="CLU_1397750_0_0_1"/>
<dbReference type="AlphaFoldDB" id="T1EUR8"/>
<accession>T1EUR8</accession>
<dbReference type="GeneID" id="20200318"/>
<organism evidence="2 3">
    <name type="scientific">Helobdella robusta</name>
    <name type="common">Californian leech</name>
    <dbReference type="NCBI Taxonomy" id="6412"/>
    <lineage>
        <taxon>Eukaryota</taxon>
        <taxon>Metazoa</taxon>
        <taxon>Spiralia</taxon>
        <taxon>Lophotrochozoa</taxon>
        <taxon>Annelida</taxon>
        <taxon>Clitellata</taxon>
        <taxon>Hirudinea</taxon>
        <taxon>Rhynchobdellida</taxon>
        <taxon>Glossiphoniidae</taxon>
        <taxon>Helobdella</taxon>
    </lineage>
</organism>
<dbReference type="CTD" id="20200318"/>
<reference evidence="2" key="3">
    <citation type="submission" date="2015-06" db="UniProtKB">
        <authorList>
            <consortium name="EnsemblMetazoa"/>
        </authorList>
    </citation>
    <scope>IDENTIFICATION</scope>
</reference>
<dbReference type="EMBL" id="KB097571">
    <property type="protein sequence ID" value="ESN94217.1"/>
    <property type="molecule type" value="Genomic_DNA"/>
</dbReference>
<dbReference type="Proteomes" id="UP000015101">
    <property type="component" value="Unassembled WGS sequence"/>
</dbReference>
<evidence type="ECO:0000313" key="3">
    <source>
        <dbReference type="Proteomes" id="UP000015101"/>
    </source>
</evidence>
<reference evidence="3" key="1">
    <citation type="submission" date="2012-12" db="EMBL/GenBank/DDBJ databases">
        <authorList>
            <person name="Hellsten U."/>
            <person name="Grimwood J."/>
            <person name="Chapman J.A."/>
            <person name="Shapiro H."/>
            <person name="Aerts A."/>
            <person name="Otillar R.P."/>
            <person name="Terry A.Y."/>
            <person name="Boore J.L."/>
            <person name="Simakov O."/>
            <person name="Marletaz F."/>
            <person name="Cho S.-J."/>
            <person name="Edsinger-Gonzales E."/>
            <person name="Havlak P."/>
            <person name="Kuo D.-H."/>
            <person name="Larsson T."/>
            <person name="Lv J."/>
            <person name="Arendt D."/>
            <person name="Savage R."/>
            <person name="Osoegawa K."/>
            <person name="de Jong P."/>
            <person name="Lindberg D.R."/>
            <person name="Seaver E.C."/>
            <person name="Weisblat D.A."/>
            <person name="Putnam N.H."/>
            <person name="Grigoriev I.V."/>
            <person name="Rokhsar D.S."/>
        </authorList>
    </citation>
    <scope>NUCLEOTIDE SEQUENCE</scope>
</reference>
<dbReference type="KEGG" id="hro:HELRODRAFT_164016"/>
<protein>
    <submittedName>
        <fullName evidence="1 2">Uncharacterized protein</fullName>
    </submittedName>
</protein>
<dbReference type="RefSeq" id="XP_009027325.1">
    <property type="nucleotide sequence ID" value="XM_009029077.1"/>
</dbReference>
<name>T1EUR8_HELRO</name>
<dbReference type="InParanoid" id="T1EUR8"/>
<dbReference type="EMBL" id="AMQM01001516">
    <property type="status" value="NOT_ANNOTATED_CDS"/>
    <property type="molecule type" value="Genomic_DNA"/>
</dbReference>